<dbReference type="Gene3D" id="3.90.1420.10">
    <property type="entry name" value="Rubisco LSMT, substrate-binding domain"/>
    <property type="match status" value="1"/>
</dbReference>
<dbReference type="AlphaFoldDB" id="A0A0H5QGX9"/>
<organism evidence="5">
    <name type="scientific">Spongospora subterranea</name>
    <dbReference type="NCBI Taxonomy" id="70186"/>
    <lineage>
        <taxon>Eukaryota</taxon>
        <taxon>Sar</taxon>
        <taxon>Rhizaria</taxon>
        <taxon>Endomyxa</taxon>
        <taxon>Phytomyxea</taxon>
        <taxon>Plasmodiophorida</taxon>
        <taxon>Plasmodiophoridae</taxon>
        <taxon>Spongospora</taxon>
    </lineage>
</organism>
<evidence type="ECO:0000256" key="3">
    <source>
        <dbReference type="ARBA" id="ARBA00022691"/>
    </source>
</evidence>
<name>A0A0H5QGX9_9EUKA</name>
<feature type="non-terminal residue" evidence="5">
    <location>
        <position position="458"/>
    </location>
</feature>
<dbReference type="PANTHER" id="PTHR13271">
    <property type="entry name" value="UNCHARACTERIZED PUTATIVE METHYLTRANSFERASE"/>
    <property type="match status" value="1"/>
</dbReference>
<accession>A0A0H5QGX9</accession>
<dbReference type="PANTHER" id="PTHR13271:SF47">
    <property type="entry name" value="ACTIN-HISTIDINE N-METHYLTRANSFERASE"/>
    <property type="match status" value="1"/>
</dbReference>
<feature type="non-terminal residue" evidence="5">
    <location>
        <position position="1"/>
    </location>
</feature>
<proteinExistence type="predicted"/>
<dbReference type="EMBL" id="HACM01000430">
    <property type="protein sequence ID" value="CRZ00872.1"/>
    <property type="molecule type" value="Transcribed_RNA"/>
</dbReference>
<keyword evidence="1" id="KW-0489">Methyltransferase</keyword>
<dbReference type="InterPro" id="IPR015353">
    <property type="entry name" value="Rubisco_LSMT_subst-bd"/>
</dbReference>
<dbReference type="Gene3D" id="3.90.1410.10">
    <property type="entry name" value="set domain protein methyltransferase, domain 1"/>
    <property type="match status" value="1"/>
</dbReference>
<dbReference type="InterPro" id="IPR046341">
    <property type="entry name" value="SET_dom_sf"/>
</dbReference>
<evidence type="ECO:0000259" key="4">
    <source>
        <dbReference type="Pfam" id="PF09273"/>
    </source>
</evidence>
<keyword evidence="2" id="KW-0808">Transferase</keyword>
<dbReference type="InterPro" id="IPR050600">
    <property type="entry name" value="SETD3_SETD6_MTase"/>
</dbReference>
<dbReference type="GO" id="GO:0032259">
    <property type="term" value="P:methylation"/>
    <property type="evidence" value="ECO:0007669"/>
    <property type="project" value="UniProtKB-KW"/>
</dbReference>
<dbReference type="InterPro" id="IPR036464">
    <property type="entry name" value="Rubisco_LSMT_subst-bd_sf"/>
</dbReference>
<sequence length="458" mass="50741">NNSSTTSNDKMSKTGRCLYAPQNGMNPKQIVLLEKLISVVDSGSKIYDVLIACEPIVMQLQINQASFRPLCADGNSRSAALKSLQSWMSHMYPDSGAGTIWELSADVHGVIAKSCLKRDSVFMTIPREAMLTATSDTLSLDPICTQVPSVALTLQLIREIRKANLSSHCKYLTALPSPKSSNINPAWVWSTNEIDTLLSTTSAYSSALRSKLSTIQYYIYLVARVRLPSDLLAMSWAEWLWASAIVLSRQNELHDGILALVPCWDMCNDKSTGARSFYLSDSDQLVSEVTEPIVAGEQIYINYGERSSAHLLVYQGYVDPDHFTPIVIQPTMHDLQPGSDELDKLRSLLFSKRSLATAPMTISIEGVISDGLMWTARLACLDKHSAAILLRNPSLPRISSDNEIAARYVLAQYLQLRCSDLQRGFERTLALMQSRNADLAATLIRKEQRILNACIDSI</sequence>
<protein>
    <recommendedName>
        <fullName evidence="4">Rubisco LSMT substrate-binding domain-containing protein</fullName>
    </recommendedName>
</protein>
<dbReference type="Pfam" id="PF09273">
    <property type="entry name" value="Rubis-subs-bind"/>
    <property type="match status" value="1"/>
</dbReference>
<evidence type="ECO:0000313" key="5">
    <source>
        <dbReference type="EMBL" id="CRZ00872.1"/>
    </source>
</evidence>
<evidence type="ECO:0000256" key="2">
    <source>
        <dbReference type="ARBA" id="ARBA00022679"/>
    </source>
</evidence>
<reference evidence="5" key="1">
    <citation type="submission" date="2015-04" db="EMBL/GenBank/DDBJ databases">
        <title>The genome sequence of the plant pathogenic Rhizarian Plasmodiophora brassicae reveals insights in its biotrophic life cycle and the origin of chitin synthesis.</title>
        <authorList>
            <person name="Schwelm A."/>
            <person name="Fogelqvist J."/>
            <person name="Knaust A."/>
            <person name="Julke S."/>
            <person name="Lilja T."/>
            <person name="Dhandapani V."/>
            <person name="Bonilla-Rosso G."/>
            <person name="Karlsson M."/>
            <person name="Shevchenko A."/>
            <person name="Choi S.R."/>
            <person name="Kim H.G."/>
            <person name="Park J.Y."/>
            <person name="Lim Y.P."/>
            <person name="Ludwig-Muller J."/>
            <person name="Dixelius C."/>
        </authorList>
    </citation>
    <scope>NUCLEOTIDE SEQUENCE</scope>
    <source>
        <tissue evidence="5">Potato root galls</tissue>
    </source>
</reference>
<dbReference type="SUPFAM" id="SSF82199">
    <property type="entry name" value="SET domain"/>
    <property type="match status" value="1"/>
</dbReference>
<feature type="domain" description="Rubisco LSMT substrate-binding" evidence="4">
    <location>
        <begin position="359"/>
        <end position="451"/>
    </location>
</feature>
<keyword evidence="3" id="KW-0949">S-adenosyl-L-methionine</keyword>
<dbReference type="GO" id="GO:0016279">
    <property type="term" value="F:protein-lysine N-methyltransferase activity"/>
    <property type="evidence" value="ECO:0007669"/>
    <property type="project" value="TreeGrafter"/>
</dbReference>
<evidence type="ECO:0000256" key="1">
    <source>
        <dbReference type="ARBA" id="ARBA00022603"/>
    </source>
</evidence>